<proteinExistence type="predicted"/>
<accession>A0A4Y2BZH9</accession>
<dbReference type="InterPro" id="IPR043128">
    <property type="entry name" value="Rev_trsase/Diguanyl_cyclase"/>
</dbReference>
<dbReference type="AlphaFoldDB" id="A0A4Y2BZH9"/>
<dbReference type="Gene3D" id="3.30.70.270">
    <property type="match status" value="1"/>
</dbReference>
<evidence type="ECO:0000313" key="1">
    <source>
        <dbReference type="EMBL" id="GBL97562.1"/>
    </source>
</evidence>
<sequence>MGRHVSVLTGIKRIHVKDSYPLPRIDDTLDALNGSQCLTLDLKVILQQRSNLKIKERQPYHRTGLQQFKYEGIGAALRRLETKVCHRYFSKSLSQKEIVSRKELLAILKSIEHFHHYYSLDQRLQEYDFEIQHRREPLKKCRCAL</sequence>
<organism evidence="1 2">
    <name type="scientific">Araneus ventricosus</name>
    <name type="common">Orbweaver spider</name>
    <name type="synonym">Epeira ventricosa</name>
    <dbReference type="NCBI Taxonomy" id="182803"/>
    <lineage>
        <taxon>Eukaryota</taxon>
        <taxon>Metazoa</taxon>
        <taxon>Ecdysozoa</taxon>
        <taxon>Arthropoda</taxon>
        <taxon>Chelicerata</taxon>
        <taxon>Arachnida</taxon>
        <taxon>Araneae</taxon>
        <taxon>Araneomorphae</taxon>
        <taxon>Entelegynae</taxon>
        <taxon>Araneoidea</taxon>
        <taxon>Araneidae</taxon>
        <taxon>Araneus</taxon>
    </lineage>
</organism>
<gene>
    <name evidence="1" type="ORF">AVEN_163008_1</name>
</gene>
<name>A0A4Y2BZH9_ARAVE</name>
<keyword evidence="2" id="KW-1185">Reference proteome</keyword>
<dbReference type="EMBL" id="BGPR01000130">
    <property type="protein sequence ID" value="GBL97562.1"/>
    <property type="molecule type" value="Genomic_DNA"/>
</dbReference>
<dbReference type="Proteomes" id="UP000499080">
    <property type="component" value="Unassembled WGS sequence"/>
</dbReference>
<protein>
    <submittedName>
        <fullName evidence="1">Uncharacterized protein</fullName>
    </submittedName>
</protein>
<reference evidence="1 2" key="1">
    <citation type="journal article" date="2019" name="Sci. Rep.">
        <title>Orb-weaving spider Araneus ventricosus genome elucidates the spidroin gene catalogue.</title>
        <authorList>
            <person name="Kono N."/>
            <person name="Nakamura H."/>
            <person name="Ohtoshi R."/>
            <person name="Moran D.A.P."/>
            <person name="Shinohara A."/>
            <person name="Yoshida Y."/>
            <person name="Fujiwara M."/>
            <person name="Mori M."/>
            <person name="Tomita M."/>
            <person name="Arakawa K."/>
        </authorList>
    </citation>
    <scope>NUCLEOTIDE SEQUENCE [LARGE SCALE GENOMIC DNA]</scope>
</reference>
<evidence type="ECO:0000313" key="2">
    <source>
        <dbReference type="Proteomes" id="UP000499080"/>
    </source>
</evidence>
<comment type="caution">
    <text evidence="1">The sequence shown here is derived from an EMBL/GenBank/DDBJ whole genome shotgun (WGS) entry which is preliminary data.</text>
</comment>